<proteinExistence type="predicted"/>
<name>A0A5C3FV16_PSEA2</name>
<comment type="caution">
    <text evidence="3">The sequence shown here is derived from an EMBL/GenBank/DDBJ whole genome shotgun (WGS) entry which is preliminary data.</text>
</comment>
<reference evidence="3" key="1">
    <citation type="submission" date="2018-03" db="EMBL/GenBank/DDBJ databases">
        <authorList>
            <person name="Guldener U."/>
        </authorList>
    </citation>
    <scope>NUCLEOTIDE SEQUENCE [LARGE SCALE GENOMIC DNA]</scope>
    <source>
        <strain evidence="3">ATCC34888</strain>
    </source>
</reference>
<feature type="signal peptide" evidence="2">
    <location>
        <begin position="1"/>
        <end position="23"/>
    </location>
</feature>
<dbReference type="EMBL" id="OOIQ01000017">
    <property type="protein sequence ID" value="SPO48040.1"/>
    <property type="molecule type" value="Genomic_DNA"/>
</dbReference>
<keyword evidence="4" id="KW-1185">Reference proteome</keyword>
<evidence type="ECO:0008006" key="5">
    <source>
        <dbReference type="Google" id="ProtNLM"/>
    </source>
</evidence>
<dbReference type="Proteomes" id="UP000325008">
    <property type="component" value="Unassembled WGS sequence"/>
</dbReference>
<gene>
    <name evidence="3" type="ORF">PSANT_05728</name>
</gene>
<keyword evidence="2" id="KW-0732">Signal</keyword>
<feature type="chain" id="PRO_5022815083" description="Secreted protein" evidence="2">
    <location>
        <begin position="24"/>
        <end position="87"/>
    </location>
</feature>
<organism evidence="3 4">
    <name type="scientific">Pseudozyma antarctica</name>
    <name type="common">Yeast</name>
    <name type="synonym">Candida antarctica</name>
    <dbReference type="NCBI Taxonomy" id="84753"/>
    <lineage>
        <taxon>Eukaryota</taxon>
        <taxon>Fungi</taxon>
        <taxon>Dikarya</taxon>
        <taxon>Basidiomycota</taxon>
        <taxon>Ustilaginomycotina</taxon>
        <taxon>Ustilaginomycetes</taxon>
        <taxon>Ustilaginales</taxon>
        <taxon>Ustilaginaceae</taxon>
        <taxon>Moesziomyces</taxon>
    </lineage>
</organism>
<protein>
    <recommendedName>
        <fullName evidence="5">Secreted protein</fullName>
    </recommendedName>
</protein>
<evidence type="ECO:0000313" key="4">
    <source>
        <dbReference type="Proteomes" id="UP000325008"/>
    </source>
</evidence>
<feature type="region of interest" description="Disordered" evidence="1">
    <location>
        <begin position="38"/>
        <end position="65"/>
    </location>
</feature>
<dbReference type="OrthoDB" id="2556109at2759"/>
<sequence>MKSTTFSSLAVLFVAALFTRSVALPLIGGSQLGSATGSAGTAQSVQNNDYSHVSPGNQVQNGGSQTADLQGVAGNIFQSSGPLGLLH</sequence>
<accession>A0A5C3FV16</accession>
<evidence type="ECO:0000256" key="2">
    <source>
        <dbReference type="SAM" id="SignalP"/>
    </source>
</evidence>
<evidence type="ECO:0000313" key="3">
    <source>
        <dbReference type="EMBL" id="SPO48040.1"/>
    </source>
</evidence>
<dbReference type="AlphaFoldDB" id="A0A5C3FV16"/>
<evidence type="ECO:0000256" key="1">
    <source>
        <dbReference type="SAM" id="MobiDB-lite"/>
    </source>
</evidence>